<accession>A0ACB9RMF2</accession>
<gene>
    <name evidence="1" type="ORF">MLD38_016073</name>
</gene>
<evidence type="ECO:0000313" key="2">
    <source>
        <dbReference type="Proteomes" id="UP001057402"/>
    </source>
</evidence>
<comment type="caution">
    <text evidence="1">The sequence shown here is derived from an EMBL/GenBank/DDBJ whole genome shotgun (WGS) entry which is preliminary data.</text>
</comment>
<sequence>MGRFAVAAIVSIWVVPISILVNRVVPDPYMVLLVPGLELDFISRHAQCWLCIIVFELMFVMNITIGCKRDDASLTEAYVQAPVTSLLPISLLLEDQVSLRTFFLFLETEVGDNQTIFSFCPGVGGLFGICTVEWWNSSWCKRRAHCNSSFCSDDVLWPLCIVGFLSVHFFSIAHPYLLADNRHYTFYLWRKIIHRHWSLKYLLVLPYAYSWISIISALKKSQKGLWVLAYILATCAVLVPAPLIEFRYYTLLFYFLVLPSHIENDRDWILLGLQYVFVNIFTLEIFLLRPIKWDNEPGTQRFIW</sequence>
<protein>
    <submittedName>
        <fullName evidence="1">Uncharacterized protein</fullName>
    </submittedName>
</protein>
<proteinExistence type="predicted"/>
<evidence type="ECO:0000313" key="1">
    <source>
        <dbReference type="EMBL" id="KAI4378618.1"/>
    </source>
</evidence>
<dbReference type="Proteomes" id="UP001057402">
    <property type="component" value="Chromosome 4"/>
</dbReference>
<reference evidence="2" key="1">
    <citation type="journal article" date="2023" name="Front. Plant Sci.">
        <title>Chromosomal-level genome assembly of Melastoma candidum provides insights into trichome evolution.</title>
        <authorList>
            <person name="Zhong Y."/>
            <person name="Wu W."/>
            <person name="Sun C."/>
            <person name="Zou P."/>
            <person name="Liu Y."/>
            <person name="Dai S."/>
            <person name="Zhou R."/>
        </authorList>
    </citation>
    <scope>NUCLEOTIDE SEQUENCE [LARGE SCALE GENOMIC DNA]</scope>
</reference>
<dbReference type="EMBL" id="CM042883">
    <property type="protein sequence ID" value="KAI4378618.1"/>
    <property type="molecule type" value="Genomic_DNA"/>
</dbReference>
<organism evidence="1 2">
    <name type="scientific">Melastoma candidum</name>
    <dbReference type="NCBI Taxonomy" id="119954"/>
    <lineage>
        <taxon>Eukaryota</taxon>
        <taxon>Viridiplantae</taxon>
        <taxon>Streptophyta</taxon>
        <taxon>Embryophyta</taxon>
        <taxon>Tracheophyta</taxon>
        <taxon>Spermatophyta</taxon>
        <taxon>Magnoliopsida</taxon>
        <taxon>eudicotyledons</taxon>
        <taxon>Gunneridae</taxon>
        <taxon>Pentapetalae</taxon>
        <taxon>rosids</taxon>
        <taxon>malvids</taxon>
        <taxon>Myrtales</taxon>
        <taxon>Melastomataceae</taxon>
        <taxon>Melastomatoideae</taxon>
        <taxon>Melastomateae</taxon>
        <taxon>Melastoma</taxon>
    </lineage>
</organism>
<keyword evidence="2" id="KW-1185">Reference proteome</keyword>
<name>A0ACB9RMF2_9MYRT</name>